<dbReference type="KEGG" id="knv:Pan216_01090"/>
<protein>
    <submittedName>
        <fullName evidence="3">Cysteine protease YraA</fullName>
        <ecNumber evidence="3">3.2.-.-</ecNumber>
    </submittedName>
</protein>
<dbReference type="PANTHER" id="PTHR42733:SF13">
    <property type="entry name" value="DJ-1_PFPI DOMAIN-CONTAINING PROTEIN"/>
    <property type="match status" value="1"/>
</dbReference>
<organism evidence="3 4">
    <name type="scientific">Kolteria novifilia</name>
    <dbReference type="NCBI Taxonomy" id="2527975"/>
    <lineage>
        <taxon>Bacteria</taxon>
        <taxon>Pseudomonadati</taxon>
        <taxon>Planctomycetota</taxon>
        <taxon>Planctomycetia</taxon>
        <taxon>Kolteriales</taxon>
        <taxon>Kolteriaceae</taxon>
        <taxon>Kolteria</taxon>
    </lineage>
</organism>
<dbReference type="OrthoDB" id="9800516at2"/>
<reference evidence="3 4" key="1">
    <citation type="submission" date="2019-02" db="EMBL/GenBank/DDBJ databases">
        <title>Deep-cultivation of Planctomycetes and their phenomic and genomic characterization uncovers novel biology.</title>
        <authorList>
            <person name="Wiegand S."/>
            <person name="Jogler M."/>
            <person name="Boedeker C."/>
            <person name="Pinto D."/>
            <person name="Vollmers J."/>
            <person name="Rivas-Marin E."/>
            <person name="Kohn T."/>
            <person name="Peeters S.H."/>
            <person name="Heuer A."/>
            <person name="Rast P."/>
            <person name="Oberbeckmann S."/>
            <person name="Bunk B."/>
            <person name="Jeske O."/>
            <person name="Meyerdierks A."/>
            <person name="Storesund J.E."/>
            <person name="Kallscheuer N."/>
            <person name="Luecker S."/>
            <person name="Lage O.M."/>
            <person name="Pohl T."/>
            <person name="Merkel B.J."/>
            <person name="Hornburger P."/>
            <person name="Mueller R.-W."/>
            <person name="Bruemmer F."/>
            <person name="Labrenz M."/>
            <person name="Spormann A.M."/>
            <person name="Op den Camp H."/>
            <person name="Overmann J."/>
            <person name="Amann R."/>
            <person name="Jetten M.S.M."/>
            <person name="Mascher T."/>
            <person name="Medema M.H."/>
            <person name="Devos D.P."/>
            <person name="Kaster A.-K."/>
            <person name="Ovreas L."/>
            <person name="Rohde M."/>
            <person name="Galperin M.Y."/>
            <person name="Jogler C."/>
        </authorList>
    </citation>
    <scope>NUCLEOTIDE SEQUENCE [LARGE SCALE GENOMIC DNA]</scope>
    <source>
        <strain evidence="3 4">Pan216</strain>
    </source>
</reference>
<dbReference type="NCBIfam" id="TIGR01382">
    <property type="entry name" value="PfpI"/>
    <property type="match status" value="1"/>
</dbReference>
<keyword evidence="3" id="KW-0378">Hydrolase</keyword>
<evidence type="ECO:0000259" key="2">
    <source>
        <dbReference type="Pfam" id="PF01965"/>
    </source>
</evidence>
<dbReference type="GO" id="GO:0016798">
    <property type="term" value="F:hydrolase activity, acting on glycosyl bonds"/>
    <property type="evidence" value="ECO:0007669"/>
    <property type="project" value="UniProtKB-KW"/>
</dbReference>
<dbReference type="CDD" id="cd03134">
    <property type="entry name" value="GATase1_PfpI_like"/>
    <property type="match status" value="1"/>
</dbReference>
<evidence type="ECO:0000313" key="3">
    <source>
        <dbReference type="EMBL" id="QDU59281.1"/>
    </source>
</evidence>
<sequence length="176" mass="18763">MGQPLDGKSFLFFVGDIYEDLELWYPKLRLIEAGASVTLAGPECGKTYAGKNGYPCVSDAAIASVASSAFDGVVCPGGFMPDKLRRDDKVKSLLREFSEAGKLVAAICHGGWMPISAGVYKGVRVTGSPGIKDDLVNAGALWEDASVVVDRYFVSSRKPDDLPDFMKGIFSVVGAE</sequence>
<dbReference type="InterPro" id="IPR029062">
    <property type="entry name" value="Class_I_gatase-like"/>
</dbReference>
<dbReference type="RefSeq" id="WP_145253354.1">
    <property type="nucleotide sequence ID" value="NZ_CP036279.1"/>
</dbReference>
<dbReference type="InterPro" id="IPR006286">
    <property type="entry name" value="C56_PfpI-like"/>
</dbReference>
<keyword evidence="3" id="KW-0326">Glycosidase</keyword>
<dbReference type="Gene3D" id="3.40.50.880">
    <property type="match status" value="1"/>
</dbReference>
<dbReference type="SUPFAM" id="SSF52317">
    <property type="entry name" value="Class I glutamine amidotransferase-like"/>
    <property type="match status" value="1"/>
</dbReference>
<dbReference type="GO" id="GO:0006508">
    <property type="term" value="P:proteolysis"/>
    <property type="evidence" value="ECO:0007669"/>
    <property type="project" value="UniProtKB-KW"/>
</dbReference>
<dbReference type="Pfam" id="PF01965">
    <property type="entry name" value="DJ-1_PfpI"/>
    <property type="match status" value="1"/>
</dbReference>
<dbReference type="Proteomes" id="UP000317093">
    <property type="component" value="Chromosome"/>
</dbReference>
<dbReference type="PANTHER" id="PTHR42733">
    <property type="entry name" value="DJ-1 PROTEIN"/>
    <property type="match status" value="1"/>
</dbReference>
<evidence type="ECO:0000256" key="1">
    <source>
        <dbReference type="ARBA" id="ARBA00008542"/>
    </source>
</evidence>
<dbReference type="AlphaFoldDB" id="A0A518AX43"/>
<keyword evidence="3" id="KW-0645">Protease</keyword>
<proteinExistence type="inferred from homology"/>
<dbReference type="PROSITE" id="PS51276">
    <property type="entry name" value="PEPTIDASE_C56_PFPI"/>
    <property type="match status" value="1"/>
</dbReference>
<name>A0A518AX43_9BACT</name>
<accession>A0A518AX43</accession>
<feature type="domain" description="DJ-1/PfpI" evidence="2">
    <location>
        <begin position="9"/>
        <end position="169"/>
    </location>
</feature>
<dbReference type="EMBL" id="CP036279">
    <property type="protein sequence ID" value="QDU59281.1"/>
    <property type="molecule type" value="Genomic_DNA"/>
</dbReference>
<dbReference type="InterPro" id="IPR002818">
    <property type="entry name" value="DJ-1/PfpI"/>
</dbReference>
<comment type="similarity">
    <text evidence="1">Belongs to the peptidase C56 family.</text>
</comment>
<evidence type="ECO:0000313" key="4">
    <source>
        <dbReference type="Proteomes" id="UP000317093"/>
    </source>
</evidence>
<dbReference type="GO" id="GO:0008233">
    <property type="term" value="F:peptidase activity"/>
    <property type="evidence" value="ECO:0007669"/>
    <property type="project" value="UniProtKB-KW"/>
</dbReference>
<keyword evidence="4" id="KW-1185">Reference proteome</keyword>
<gene>
    <name evidence="3" type="primary">yraA</name>
    <name evidence="3" type="ORF">Pan216_01090</name>
</gene>
<dbReference type="EC" id="3.2.-.-" evidence="3"/>